<name>A0A6G0YU72_APHCR</name>
<evidence type="ECO:0000313" key="2">
    <source>
        <dbReference type="Proteomes" id="UP000478052"/>
    </source>
</evidence>
<proteinExistence type="predicted"/>
<accession>A0A6G0YU72</accession>
<organism evidence="1 2">
    <name type="scientific">Aphis craccivora</name>
    <name type="common">Cowpea aphid</name>
    <dbReference type="NCBI Taxonomy" id="307492"/>
    <lineage>
        <taxon>Eukaryota</taxon>
        <taxon>Metazoa</taxon>
        <taxon>Ecdysozoa</taxon>
        <taxon>Arthropoda</taxon>
        <taxon>Hexapoda</taxon>
        <taxon>Insecta</taxon>
        <taxon>Pterygota</taxon>
        <taxon>Neoptera</taxon>
        <taxon>Paraneoptera</taxon>
        <taxon>Hemiptera</taxon>
        <taxon>Sternorrhyncha</taxon>
        <taxon>Aphidomorpha</taxon>
        <taxon>Aphidoidea</taxon>
        <taxon>Aphididae</taxon>
        <taxon>Aphidini</taxon>
        <taxon>Aphis</taxon>
        <taxon>Aphis</taxon>
    </lineage>
</organism>
<evidence type="ECO:0000313" key="1">
    <source>
        <dbReference type="EMBL" id="KAF0761475.1"/>
    </source>
</evidence>
<keyword evidence="2" id="KW-1185">Reference proteome</keyword>
<comment type="caution">
    <text evidence="1">The sequence shown here is derived from an EMBL/GenBank/DDBJ whole genome shotgun (WGS) entry which is preliminary data.</text>
</comment>
<dbReference type="AlphaFoldDB" id="A0A6G0YU72"/>
<gene>
    <name evidence="1" type="ORF">FWK35_00012328</name>
</gene>
<dbReference type="Proteomes" id="UP000478052">
    <property type="component" value="Unassembled WGS sequence"/>
</dbReference>
<dbReference type="OrthoDB" id="6583216at2759"/>
<reference evidence="1 2" key="1">
    <citation type="submission" date="2019-08" db="EMBL/GenBank/DDBJ databases">
        <title>Whole genome of Aphis craccivora.</title>
        <authorList>
            <person name="Voronova N.V."/>
            <person name="Shulinski R.S."/>
            <person name="Bandarenka Y.V."/>
            <person name="Zhorov D.G."/>
            <person name="Warner D."/>
        </authorList>
    </citation>
    <scope>NUCLEOTIDE SEQUENCE [LARGE SCALE GENOMIC DNA]</scope>
    <source>
        <strain evidence="1">180601</strain>
        <tissue evidence="1">Whole Body</tissue>
    </source>
</reference>
<protein>
    <submittedName>
        <fullName evidence="1">Uncharacterized protein</fullName>
    </submittedName>
</protein>
<dbReference type="EMBL" id="VUJU01002381">
    <property type="protein sequence ID" value="KAF0761475.1"/>
    <property type="molecule type" value="Genomic_DNA"/>
</dbReference>
<sequence>MAEVSETIDVENIGRFNKISIGGSSISYITRLINGEEIKFVSVLMAETLLLGRYLHYFNPDIFKCISVKGYYITDSEAKELNNINVQCSNMFGNHEFIAGKDCIVRLEDVKELFTFLILFYNKIESNINDHEIQFDKQFGFIKFESHFIPYFTKENQKYLPIFFFENLTDDLLLGGMELKNWDLPYIKLCCKIIGIYDDIFNIDSCTLISLNDLKKYFPSEPVFEEFWPEDVAFDSRIINYSDHPYQPNFWIADYLGSSIMPQESLTANNANQV</sequence>